<dbReference type="EMBL" id="JBHSWV010000132">
    <property type="protein sequence ID" value="MFC6765211.1"/>
    <property type="molecule type" value="Genomic_DNA"/>
</dbReference>
<protein>
    <submittedName>
        <fullName evidence="1">Uncharacterized protein</fullName>
    </submittedName>
</protein>
<name>A0ABD5SJ69_9EURY</name>
<evidence type="ECO:0000313" key="2">
    <source>
        <dbReference type="Proteomes" id="UP001596383"/>
    </source>
</evidence>
<evidence type="ECO:0000313" key="1">
    <source>
        <dbReference type="EMBL" id="MFC6765211.1"/>
    </source>
</evidence>
<dbReference type="RefSeq" id="WP_273738248.1">
    <property type="nucleotide sequence ID" value="NZ_JAQIVI010000132.1"/>
</dbReference>
<gene>
    <name evidence="1" type="ORF">ACFQE6_09435</name>
</gene>
<reference evidence="1 2" key="1">
    <citation type="journal article" date="2019" name="Int. J. Syst. Evol. Microbiol.">
        <title>The Global Catalogue of Microorganisms (GCM) 10K type strain sequencing project: providing services to taxonomists for standard genome sequencing and annotation.</title>
        <authorList>
            <consortium name="The Broad Institute Genomics Platform"/>
            <consortium name="The Broad Institute Genome Sequencing Center for Infectious Disease"/>
            <person name="Wu L."/>
            <person name="Ma J."/>
        </authorList>
    </citation>
    <scope>NUCLEOTIDE SEQUENCE [LARGE SCALE GENOMIC DNA]</scope>
    <source>
        <strain evidence="1 2">LMG 29247</strain>
    </source>
</reference>
<dbReference type="Proteomes" id="UP001596383">
    <property type="component" value="Unassembled WGS sequence"/>
</dbReference>
<organism evidence="1 2">
    <name type="scientific">Natrinema soli</name>
    <dbReference type="NCBI Taxonomy" id="1930624"/>
    <lineage>
        <taxon>Archaea</taxon>
        <taxon>Methanobacteriati</taxon>
        <taxon>Methanobacteriota</taxon>
        <taxon>Stenosarchaea group</taxon>
        <taxon>Halobacteria</taxon>
        <taxon>Halobacteriales</taxon>
        <taxon>Natrialbaceae</taxon>
        <taxon>Natrinema</taxon>
    </lineage>
</organism>
<sequence length="45" mass="4612">MLLGFPFFDVPLVPGLKQLALNAGVGTGATLLSSHFSNPDAEGLV</sequence>
<keyword evidence="2" id="KW-1185">Reference proteome</keyword>
<proteinExistence type="predicted"/>
<accession>A0ABD5SJ69</accession>
<dbReference type="AlphaFoldDB" id="A0ABD5SJ69"/>
<comment type="caution">
    <text evidence="1">The sequence shown here is derived from an EMBL/GenBank/DDBJ whole genome shotgun (WGS) entry which is preliminary data.</text>
</comment>